<dbReference type="GO" id="GO:0046983">
    <property type="term" value="F:protein dimerization activity"/>
    <property type="evidence" value="ECO:0007669"/>
    <property type="project" value="InterPro"/>
</dbReference>
<keyword evidence="3" id="KW-0946">Virion</keyword>
<reference evidence="7" key="1">
    <citation type="journal article" date="2020" name="Nature">
        <title>Giant virus diversity and host interactions through global metagenomics.</title>
        <authorList>
            <person name="Schulz F."/>
            <person name="Roux S."/>
            <person name="Paez-Espino D."/>
            <person name="Jungbluth S."/>
            <person name="Walsh D.A."/>
            <person name="Denef V.J."/>
            <person name="McMahon K.D."/>
            <person name="Konstantinidis K.T."/>
            <person name="Eloe-Fadrosh E.A."/>
            <person name="Kyrpides N.C."/>
            <person name="Woyke T."/>
        </authorList>
    </citation>
    <scope>NUCLEOTIDE SEQUENCE</scope>
    <source>
        <strain evidence="7">GVMAG-M-3300023179-27</strain>
    </source>
</reference>
<dbReference type="InterPro" id="IPR011263">
    <property type="entry name" value="DNA-dir_RNA_pol_RpoA/D/Rpb3"/>
</dbReference>
<dbReference type="EMBL" id="MN739773">
    <property type="protein sequence ID" value="QHT25669.1"/>
    <property type="molecule type" value="Genomic_DNA"/>
</dbReference>
<dbReference type="GO" id="GO:0005665">
    <property type="term" value="C:RNA polymerase II, core complex"/>
    <property type="evidence" value="ECO:0007669"/>
    <property type="project" value="TreeGrafter"/>
</dbReference>
<dbReference type="GO" id="GO:0044423">
    <property type="term" value="C:virion component"/>
    <property type="evidence" value="ECO:0007669"/>
    <property type="project" value="UniProtKB-KW"/>
</dbReference>
<keyword evidence="4" id="KW-0804">Transcription</keyword>
<dbReference type="GO" id="GO:0006366">
    <property type="term" value="P:transcription by RNA polymerase II"/>
    <property type="evidence" value="ECO:0007669"/>
    <property type="project" value="TreeGrafter"/>
</dbReference>
<dbReference type="PANTHER" id="PTHR11800">
    <property type="entry name" value="DNA-DIRECTED RNA POLYMERASE"/>
    <property type="match status" value="1"/>
</dbReference>
<comment type="subcellular location">
    <subcellularLocation>
        <location evidence="1">Virion</location>
    </subcellularLocation>
</comment>
<dbReference type="SUPFAM" id="SSF55257">
    <property type="entry name" value="RBP11-like subunits of RNA polymerase"/>
    <property type="match status" value="2"/>
</dbReference>
<dbReference type="InterPro" id="IPR009025">
    <property type="entry name" value="RBP11-like_dimer"/>
</dbReference>
<organism evidence="7">
    <name type="scientific">viral metagenome</name>
    <dbReference type="NCBI Taxonomy" id="1070528"/>
    <lineage>
        <taxon>unclassified sequences</taxon>
        <taxon>metagenomes</taxon>
        <taxon>organismal metagenomes</taxon>
    </lineage>
</organism>
<accession>A0A6C0EBM2</accession>
<evidence type="ECO:0000256" key="4">
    <source>
        <dbReference type="ARBA" id="ARBA00023163"/>
    </source>
</evidence>
<dbReference type="InterPro" id="IPR050518">
    <property type="entry name" value="Rpo3/RPB3_RNA_Pol_subunit"/>
</dbReference>
<dbReference type="PANTHER" id="PTHR11800:SF2">
    <property type="entry name" value="DNA-DIRECTED RNA POLYMERASE II SUBUNIT RPB3"/>
    <property type="match status" value="1"/>
</dbReference>
<dbReference type="InterPro" id="IPR036643">
    <property type="entry name" value="RNApol_insert_sf"/>
</dbReference>
<dbReference type="Gene3D" id="2.170.120.12">
    <property type="entry name" value="DNA-directed RNA polymerase, insert domain"/>
    <property type="match status" value="1"/>
</dbReference>
<protein>
    <recommendedName>
        <fullName evidence="8">DNA-directed RNA polymerase RpoA/D/Rpb3-type domain-containing protein</fullName>
    </recommendedName>
</protein>
<feature type="domain" description="DNA-directed RNA polymerase RBP11-like dimerisation" evidence="6">
    <location>
        <begin position="259"/>
        <end position="324"/>
    </location>
</feature>
<dbReference type="Pfam" id="PF13656">
    <property type="entry name" value="RNA_pol_L_2"/>
    <property type="match status" value="1"/>
</dbReference>
<dbReference type="Pfam" id="PF01193">
    <property type="entry name" value="RNA_pol_L"/>
    <property type="match status" value="1"/>
</dbReference>
<evidence type="ECO:0000256" key="2">
    <source>
        <dbReference type="ARBA" id="ARBA00022478"/>
    </source>
</evidence>
<sequence>MSSDKIDISVKEVDYTKRQKFNGSSLTLNFKGKDLNCKIVNTLRRVACNNIPVYAFPRELIDIQQNTCVAFNNDMLRLRLSQLPLLSIDENELYFLQEKYYKDINFADPSRPKHPSEKSIEAYVNFHNNSNAIKDVTTNDMKIYIDGAEVKMYDKDYPYLLVRLRPNDSFKCHMKACLGIGEYDAIWNASSDAFYDQLDEKQNEYAFTVESNGQLAEYDILIKSCKFIVKKMEDVEIEINRKLQTKELSDGKKFRLTLDEDHTVGEILNYYIQNLTDTNFSGVSKPDHLIKNIKIKIVSKKTTIPVIKTAIADIISIYKHLEKQFTKLQGKKN</sequence>
<dbReference type="AlphaFoldDB" id="A0A6C0EBM2"/>
<evidence type="ECO:0000259" key="6">
    <source>
        <dbReference type="Pfam" id="PF13656"/>
    </source>
</evidence>
<evidence type="ECO:0008006" key="8">
    <source>
        <dbReference type="Google" id="ProtNLM"/>
    </source>
</evidence>
<dbReference type="InterPro" id="IPR036603">
    <property type="entry name" value="RBP11-like"/>
</dbReference>
<proteinExistence type="predicted"/>
<evidence type="ECO:0000256" key="1">
    <source>
        <dbReference type="ARBA" id="ARBA00004328"/>
    </source>
</evidence>
<dbReference type="SUPFAM" id="SSF56553">
    <property type="entry name" value="Insert subdomain of RNA polymerase alpha subunit"/>
    <property type="match status" value="1"/>
</dbReference>
<evidence type="ECO:0000256" key="3">
    <source>
        <dbReference type="ARBA" id="ARBA00022844"/>
    </source>
</evidence>
<name>A0A6C0EBM2_9ZZZZ</name>
<dbReference type="Gene3D" id="3.30.1360.10">
    <property type="entry name" value="RNA polymerase, RBP11-like subunit"/>
    <property type="match status" value="3"/>
</dbReference>
<evidence type="ECO:0000313" key="7">
    <source>
        <dbReference type="EMBL" id="QHT25669.1"/>
    </source>
</evidence>
<keyword evidence="2" id="KW-0240">DNA-directed RNA polymerase</keyword>
<evidence type="ECO:0000259" key="5">
    <source>
        <dbReference type="Pfam" id="PF01193"/>
    </source>
</evidence>
<dbReference type="GO" id="GO:0003899">
    <property type="term" value="F:DNA-directed RNA polymerase activity"/>
    <property type="evidence" value="ECO:0007669"/>
    <property type="project" value="InterPro"/>
</dbReference>
<feature type="domain" description="DNA-directed RNA polymerase RpoA/D/Rpb3-type" evidence="5">
    <location>
        <begin position="34"/>
        <end position="232"/>
    </location>
</feature>